<accession>A0A4Q1BGJ0</accession>
<feature type="compositionally biased region" description="Polar residues" evidence="1">
    <location>
        <begin position="1"/>
        <end position="47"/>
    </location>
</feature>
<feature type="transmembrane region" description="Helical" evidence="2">
    <location>
        <begin position="197"/>
        <end position="221"/>
    </location>
</feature>
<dbReference type="EMBL" id="SDIL01000090">
    <property type="protein sequence ID" value="RXK36682.1"/>
    <property type="molecule type" value="Genomic_DNA"/>
</dbReference>
<feature type="compositionally biased region" description="Low complexity" evidence="1">
    <location>
        <begin position="571"/>
        <end position="585"/>
    </location>
</feature>
<keyword evidence="2" id="KW-1133">Transmembrane helix</keyword>
<evidence type="ECO:0008006" key="5">
    <source>
        <dbReference type="Google" id="ProtNLM"/>
    </source>
</evidence>
<dbReference type="GO" id="GO:0015179">
    <property type="term" value="F:L-amino acid transmembrane transporter activity"/>
    <property type="evidence" value="ECO:0007669"/>
    <property type="project" value="TreeGrafter"/>
</dbReference>
<feature type="compositionally biased region" description="Acidic residues" evidence="1">
    <location>
        <begin position="122"/>
        <end position="136"/>
    </location>
</feature>
<evidence type="ECO:0000256" key="2">
    <source>
        <dbReference type="SAM" id="Phobius"/>
    </source>
</evidence>
<dbReference type="OrthoDB" id="3360632at2759"/>
<sequence length="649" mass="71013">MSPSTPSTIGTMTYETPDTPTSAYFPASSSVGSRTPTRIPSPVSEVSPTKDNRLTSFNLQHQHTMEDEERDEVHISRFELGDRIEEPESARSGSGSGSGSGDSWISRDSGLEMLDDEEEEIVFDDDQEMEDEEVDVGEPLVSRGRGRKRRRRRWEGEDKSEKGLFELIPPLMLAHPLALFPLLAILPYNFLPAGVVFFIPILCVLVVLSCCAHIVIVYLSWYLKVHTFEDVFAVTAGKYSLYGLWAGRVSVIIGVIGMLVGWLGTLHPLLLPVVETYIGQNAFLSSRALWTVLPALALLPSLLPSRMMRSLRRAPVILALLLPVVAFLIIGRTVEITKIPFDQPPTDGSDAVERMTQSVGLVARTFGLRGGSSAGAGITTLTVFLSPHINTLPIHSTLTKSKRSSFPLPCLISSSLLLLLALPLALVPYYLLPDLPSLPTATPTSASGVFARLPSDDAWLNLARILMATLTLGSSNMWILRGRDTILRSLGVERGERLRAGKWVGVTLWFLTVLITSIGGWLAAKVELLGVGMILSVCWLLPSVFFIVTFHVRSPLAIVFPSTQQVGQPTNAGVNGNGVENGNDGQRSHSRTDSLQDPSVDALLARKERQLQKRRLGRRLWQDLIVYVGILPVGCVTLGWTLGSLLGIW</sequence>
<dbReference type="PANTHER" id="PTHR22950:SF695">
    <property type="entry name" value="AMINO ACID TRANSPORTER TRANSMEMBRANE DOMAIN-CONTAINING PROTEIN"/>
    <property type="match status" value="1"/>
</dbReference>
<feature type="transmembrane region" description="Helical" evidence="2">
    <location>
        <begin position="406"/>
        <end position="431"/>
    </location>
</feature>
<feature type="transmembrane region" description="Helical" evidence="2">
    <location>
        <begin position="171"/>
        <end position="191"/>
    </location>
</feature>
<keyword evidence="4" id="KW-1185">Reference proteome</keyword>
<reference evidence="3 4" key="1">
    <citation type="submission" date="2016-06" db="EMBL/GenBank/DDBJ databases">
        <title>Evolution of pathogenesis and genome organization in the Tremellales.</title>
        <authorList>
            <person name="Cuomo C."/>
            <person name="Litvintseva A."/>
            <person name="Heitman J."/>
            <person name="Chen Y."/>
            <person name="Sun S."/>
            <person name="Springer D."/>
            <person name="Dromer F."/>
            <person name="Young S."/>
            <person name="Zeng Q."/>
            <person name="Chapman S."/>
            <person name="Gujja S."/>
            <person name="Saif S."/>
            <person name="Birren B."/>
        </authorList>
    </citation>
    <scope>NUCLEOTIDE SEQUENCE [LARGE SCALE GENOMIC DNA]</scope>
    <source>
        <strain evidence="3 4">ATCC 28783</strain>
    </source>
</reference>
<feature type="region of interest" description="Disordered" evidence="1">
    <location>
        <begin position="1"/>
        <end position="52"/>
    </location>
</feature>
<keyword evidence="2" id="KW-0472">Membrane</keyword>
<dbReference type="Proteomes" id="UP000289152">
    <property type="component" value="Unassembled WGS sequence"/>
</dbReference>
<feature type="transmembrane region" description="Helical" evidence="2">
    <location>
        <begin position="500"/>
        <end position="522"/>
    </location>
</feature>
<gene>
    <name evidence="3" type="ORF">M231_06069</name>
</gene>
<protein>
    <recommendedName>
        <fullName evidence="5">Amino acid transporter transmembrane domain-containing protein</fullName>
    </recommendedName>
</protein>
<dbReference type="PANTHER" id="PTHR22950">
    <property type="entry name" value="AMINO ACID TRANSPORTER"/>
    <property type="match status" value="1"/>
</dbReference>
<evidence type="ECO:0000313" key="4">
    <source>
        <dbReference type="Proteomes" id="UP000289152"/>
    </source>
</evidence>
<feature type="transmembrane region" description="Helical" evidence="2">
    <location>
        <begin position="284"/>
        <end position="303"/>
    </location>
</feature>
<proteinExistence type="predicted"/>
<dbReference type="InParanoid" id="A0A4Q1BGJ0"/>
<feature type="transmembrane region" description="Helical" evidence="2">
    <location>
        <begin position="315"/>
        <end position="334"/>
    </location>
</feature>
<evidence type="ECO:0000256" key="1">
    <source>
        <dbReference type="SAM" id="MobiDB-lite"/>
    </source>
</evidence>
<feature type="region of interest" description="Disordered" evidence="1">
    <location>
        <begin position="81"/>
        <end position="107"/>
    </location>
</feature>
<dbReference type="VEuPathDB" id="FungiDB:TREMEDRAFT_42213"/>
<feature type="transmembrane region" description="Helical" evidence="2">
    <location>
        <begin position="242"/>
        <end position="264"/>
    </location>
</feature>
<comment type="caution">
    <text evidence="3">The sequence shown here is derived from an EMBL/GenBank/DDBJ whole genome shotgun (WGS) entry which is preliminary data.</text>
</comment>
<feature type="transmembrane region" description="Helical" evidence="2">
    <location>
        <begin position="624"/>
        <end position="648"/>
    </location>
</feature>
<keyword evidence="2" id="KW-0812">Transmembrane</keyword>
<feature type="region of interest" description="Disordered" evidence="1">
    <location>
        <begin position="122"/>
        <end position="142"/>
    </location>
</feature>
<feature type="transmembrane region" description="Helical" evidence="2">
    <location>
        <begin position="458"/>
        <end position="479"/>
    </location>
</feature>
<evidence type="ECO:0000313" key="3">
    <source>
        <dbReference type="EMBL" id="RXK36682.1"/>
    </source>
</evidence>
<dbReference type="AlphaFoldDB" id="A0A4Q1BGJ0"/>
<name>A0A4Q1BGJ0_TREME</name>
<dbReference type="GO" id="GO:0005774">
    <property type="term" value="C:vacuolar membrane"/>
    <property type="evidence" value="ECO:0007669"/>
    <property type="project" value="TreeGrafter"/>
</dbReference>
<feature type="region of interest" description="Disordered" evidence="1">
    <location>
        <begin position="569"/>
        <end position="596"/>
    </location>
</feature>
<organism evidence="3 4">
    <name type="scientific">Tremella mesenterica</name>
    <name type="common">Jelly fungus</name>
    <dbReference type="NCBI Taxonomy" id="5217"/>
    <lineage>
        <taxon>Eukaryota</taxon>
        <taxon>Fungi</taxon>
        <taxon>Dikarya</taxon>
        <taxon>Basidiomycota</taxon>
        <taxon>Agaricomycotina</taxon>
        <taxon>Tremellomycetes</taxon>
        <taxon>Tremellales</taxon>
        <taxon>Tremellaceae</taxon>
        <taxon>Tremella</taxon>
    </lineage>
</organism>
<feature type="transmembrane region" description="Helical" evidence="2">
    <location>
        <begin position="528"/>
        <end position="550"/>
    </location>
</feature>